<dbReference type="Gene3D" id="1.20.1530.20">
    <property type="match status" value="1"/>
</dbReference>
<evidence type="ECO:0000256" key="4">
    <source>
        <dbReference type="ARBA" id="ARBA00022692"/>
    </source>
</evidence>
<accession>A0ABW4L3B9</accession>
<dbReference type="SUPFAM" id="SSF51735">
    <property type="entry name" value="NAD(P)-binding Rossmann-fold domains"/>
    <property type="match status" value="1"/>
</dbReference>
<feature type="transmembrane region" description="Helical" evidence="7">
    <location>
        <begin position="199"/>
        <end position="219"/>
    </location>
</feature>
<dbReference type="Gene3D" id="3.40.50.720">
    <property type="entry name" value="NAD(P)-binding Rossmann-like Domain"/>
    <property type="match status" value="1"/>
</dbReference>
<dbReference type="PANTHER" id="PTHR42751">
    <property type="entry name" value="SODIUM/HYDROGEN EXCHANGER FAMILY/TRKA DOMAIN PROTEIN"/>
    <property type="match status" value="1"/>
</dbReference>
<feature type="transmembrane region" description="Helical" evidence="7">
    <location>
        <begin position="334"/>
        <end position="353"/>
    </location>
</feature>
<keyword evidence="5 7" id="KW-1133">Transmembrane helix</keyword>
<dbReference type="InterPro" id="IPR006153">
    <property type="entry name" value="Cation/H_exchanger_TM"/>
</dbReference>
<feature type="transmembrane region" description="Helical" evidence="7">
    <location>
        <begin position="142"/>
        <end position="164"/>
    </location>
</feature>
<comment type="caution">
    <text evidence="9">The sequence shown here is derived from an EMBL/GenBank/DDBJ whole genome shotgun (WGS) entry which is preliminary data.</text>
</comment>
<feature type="transmembrane region" description="Helical" evidence="7">
    <location>
        <begin position="113"/>
        <end position="130"/>
    </location>
</feature>
<keyword evidence="6 7" id="KW-0472">Membrane</keyword>
<dbReference type="PANTHER" id="PTHR42751:SF1">
    <property type="entry name" value="CATION_PROTON ANTIPORTER YBAL-RELATED"/>
    <property type="match status" value="1"/>
</dbReference>
<evidence type="ECO:0000256" key="1">
    <source>
        <dbReference type="ARBA" id="ARBA00004141"/>
    </source>
</evidence>
<feature type="transmembrane region" description="Helical" evidence="7">
    <location>
        <begin position="53"/>
        <end position="72"/>
    </location>
</feature>
<evidence type="ECO:0000256" key="2">
    <source>
        <dbReference type="ARBA" id="ARBA00005551"/>
    </source>
</evidence>
<keyword evidence="3" id="KW-0813">Transport</keyword>
<feature type="transmembrane region" description="Helical" evidence="7">
    <location>
        <begin position="170"/>
        <end position="187"/>
    </location>
</feature>
<evidence type="ECO:0000256" key="6">
    <source>
        <dbReference type="ARBA" id="ARBA00023136"/>
    </source>
</evidence>
<reference evidence="10" key="1">
    <citation type="journal article" date="2019" name="Int. J. Syst. Evol. Microbiol.">
        <title>The Global Catalogue of Microorganisms (GCM) 10K type strain sequencing project: providing services to taxonomists for standard genome sequencing and annotation.</title>
        <authorList>
            <consortium name="The Broad Institute Genomics Platform"/>
            <consortium name="The Broad Institute Genome Sequencing Center for Infectious Disease"/>
            <person name="Wu L."/>
            <person name="Ma J."/>
        </authorList>
    </citation>
    <scope>NUCLEOTIDE SEQUENCE [LARGE SCALE GENOMIC DNA]</scope>
    <source>
        <strain evidence="10">JCM 17130</strain>
    </source>
</reference>
<dbReference type="EMBL" id="JBHUEE010000002">
    <property type="protein sequence ID" value="MFD1717085.1"/>
    <property type="molecule type" value="Genomic_DNA"/>
</dbReference>
<evidence type="ECO:0000259" key="8">
    <source>
        <dbReference type="PROSITE" id="PS51201"/>
    </source>
</evidence>
<dbReference type="Pfam" id="PF02254">
    <property type="entry name" value="TrkA_N"/>
    <property type="match status" value="1"/>
</dbReference>
<feature type="transmembrane region" description="Helical" evidence="7">
    <location>
        <begin position="84"/>
        <end position="107"/>
    </location>
</feature>
<evidence type="ECO:0000313" key="10">
    <source>
        <dbReference type="Proteomes" id="UP001597277"/>
    </source>
</evidence>
<gene>
    <name evidence="9" type="ORF">ACFSE6_04515</name>
</gene>
<evidence type="ECO:0000256" key="7">
    <source>
        <dbReference type="SAM" id="Phobius"/>
    </source>
</evidence>
<protein>
    <submittedName>
        <fullName evidence="9">Cation:proton antiporter</fullName>
    </submittedName>
</protein>
<dbReference type="InterPro" id="IPR003148">
    <property type="entry name" value="RCK_N"/>
</dbReference>
<sequence>MAAFLTVLAATLAAGVVARLARLPPLVGFLAAGFGLHAAGLQEPPGLEMLADLGVTLLLFGIGLKLDVRFLLRREVWLTTVAHAAASVVAAAALLGLLAAVGLHLLAGESARTLALVAFALSFSSTVFVVKILDERSDAQSLYGRLAVGILVVQDVAAVVFLVTSEGEPPSPWALALVLLVPAAWGFRRLWDHVGHGEMQTLFGLAMALLPGYALFEAVGIKGDLGALVMGVLLASHPASGEVAKSLLTVKDLLLVGFFVSVGMAATPTAEAAGLAVLLLLLLPVKAVGFVLLMRAMGLRYRTSFLAGMALGNYSEFGLIVASVGVAAGLLAETWLTVIAFAVALGPVVAAIANRFGYEPVDRLAARLPERVERLHPDDRPIDIGHAQALVLGMGRVGRSTYEQLTEVYGLSVIGVEHDTARATALREAGFDVVLADATDADFWLRVNRGGDVRIAVLAMPFHGSNLAALEELRRTGFTGRVAAIAQYDDDAHELREHGADVVFHLYGSAGTALADGAAEAAAAPEE</sequence>
<feature type="transmembrane region" description="Helical" evidence="7">
    <location>
        <begin position="305"/>
        <end position="328"/>
    </location>
</feature>
<dbReference type="PROSITE" id="PS51201">
    <property type="entry name" value="RCK_N"/>
    <property type="match status" value="1"/>
</dbReference>
<evidence type="ECO:0000313" key="9">
    <source>
        <dbReference type="EMBL" id="MFD1717085.1"/>
    </source>
</evidence>
<organism evidence="9 10">
    <name type="scientific">Georgenia deserti</name>
    <dbReference type="NCBI Taxonomy" id="2093781"/>
    <lineage>
        <taxon>Bacteria</taxon>
        <taxon>Bacillati</taxon>
        <taxon>Actinomycetota</taxon>
        <taxon>Actinomycetes</taxon>
        <taxon>Micrococcales</taxon>
        <taxon>Bogoriellaceae</taxon>
        <taxon>Georgenia</taxon>
    </lineage>
</organism>
<dbReference type="InterPro" id="IPR036291">
    <property type="entry name" value="NAD(P)-bd_dom_sf"/>
</dbReference>
<comment type="similarity">
    <text evidence="2">Belongs to the monovalent cation:proton antiporter 2 (CPA2) transporter (TC 2.A.37) family.</text>
</comment>
<dbReference type="RefSeq" id="WP_388002635.1">
    <property type="nucleotide sequence ID" value="NZ_JBHUEE010000002.1"/>
</dbReference>
<comment type="subcellular location">
    <subcellularLocation>
        <location evidence="1">Membrane</location>
        <topology evidence="1">Multi-pass membrane protein</topology>
    </subcellularLocation>
</comment>
<proteinExistence type="inferred from homology"/>
<feature type="transmembrane region" description="Helical" evidence="7">
    <location>
        <begin position="272"/>
        <end position="293"/>
    </location>
</feature>
<name>A0ABW4L3B9_9MICO</name>
<dbReference type="InterPro" id="IPR038770">
    <property type="entry name" value="Na+/solute_symporter_sf"/>
</dbReference>
<keyword evidence="10" id="KW-1185">Reference proteome</keyword>
<dbReference type="Pfam" id="PF00999">
    <property type="entry name" value="Na_H_Exchanger"/>
    <property type="match status" value="1"/>
</dbReference>
<evidence type="ECO:0000256" key="3">
    <source>
        <dbReference type="ARBA" id="ARBA00022448"/>
    </source>
</evidence>
<evidence type="ECO:0000256" key="5">
    <source>
        <dbReference type="ARBA" id="ARBA00022989"/>
    </source>
</evidence>
<dbReference type="Proteomes" id="UP001597277">
    <property type="component" value="Unassembled WGS sequence"/>
</dbReference>
<keyword evidence="4 7" id="KW-0812">Transmembrane</keyword>
<feature type="domain" description="RCK N-terminal" evidence="8">
    <location>
        <begin position="386"/>
        <end position="504"/>
    </location>
</feature>